<dbReference type="InterPro" id="IPR015424">
    <property type="entry name" value="PyrdxlP-dep_Trfase"/>
</dbReference>
<dbReference type="Gene3D" id="3.90.1150.10">
    <property type="entry name" value="Aspartate Aminotransferase, domain 1"/>
    <property type="match status" value="1"/>
</dbReference>
<dbReference type="PROSITE" id="PS00105">
    <property type="entry name" value="AA_TRANSFER_CLASS_1"/>
    <property type="match status" value="1"/>
</dbReference>
<accession>A0A1F5VSR5</accession>
<dbReference type="InterPro" id="IPR004839">
    <property type="entry name" value="Aminotransferase_I/II_large"/>
</dbReference>
<dbReference type="CDD" id="cd00609">
    <property type="entry name" value="AAT_like"/>
    <property type="match status" value="1"/>
</dbReference>
<dbReference type="Gene3D" id="3.40.640.10">
    <property type="entry name" value="Type I PLP-dependent aspartate aminotransferase-like (Major domain)"/>
    <property type="match status" value="1"/>
</dbReference>
<evidence type="ECO:0000256" key="1">
    <source>
        <dbReference type="RuleBase" id="RU000481"/>
    </source>
</evidence>
<comment type="similarity">
    <text evidence="1">Belongs to the class-I pyridoxal-phosphate-dependent aminotransferase family.</text>
</comment>
<gene>
    <name evidence="3" type="ORF">A2Y62_12430</name>
</gene>
<dbReference type="GO" id="GO:0030170">
    <property type="term" value="F:pyridoxal phosphate binding"/>
    <property type="evidence" value="ECO:0007669"/>
    <property type="project" value="InterPro"/>
</dbReference>
<name>A0A1F5VSR5_9BACT</name>
<keyword evidence="1" id="KW-0808">Transferase</keyword>
<dbReference type="EC" id="2.6.1.-" evidence="1"/>
<dbReference type="InterPro" id="IPR015421">
    <property type="entry name" value="PyrdxlP-dep_Trfase_major"/>
</dbReference>
<dbReference type="GO" id="GO:0008483">
    <property type="term" value="F:transaminase activity"/>
    <property type="evidence" value="ECO:0007669"/>
    <property type="project" value="UniProtKB-KW"/>
</dbReference>
<dbReference type="InterPro" id="IPR004838">
    <property type="entry name" value="NHTrfase_class1_PyrdxlP-BS"/>
</dbReference>
<proteinExistence type="inferred from homology"/>
<dbReference type="PANTHER" id="PTHR43510">
    <property type="entry name" value="AMINOTRANSFERASE FUNCTION, HYPOTHETICAL (EUROFUNG)"/>
    <property type="match status" value="1"/>
</dbReference>
<dbReference type="STRING" id="1817863.A2Y62_12430"/>
<dbReference type="Pfam" id="PF00155">
    <property type="entry name" value="Aminotran_1_2"/>
    <property type="match status" value="1"/>
</dbReference>
<dbReference type="EMBL" id="MFGW01000093">
    <property type="protein sequence ID" value="OGF66377.1"/>
    <property type="molecule type" value="Genomic_DNA"/>
</dbReference>
<sequence length="376" mass="42284">MAYFQPFEMERMMSKFEQEVEYNLSESGVHPMLLRELIADRSEILDDLLATSINYPYANGNPELRQNIALLYNDAASENVLVTVGAAEANYISIRTLLSAGDEIVMMLPNYMQIWGIAKNHNLALKTFHLCEERGWEPDIAELEAIVTPETKLIAVCNPNNPTGRILTIPEMNAIINCAQRVGAWILADEVYRGSNRISDELNPSFYGHYDKVLAIGSTSKAYGLPGLRIGWVVGPANIVDEIWARHEYTTISATMLSNKLAALALSPEIHPRILQRARTFIRNGYPILQAWLDSHPNMFSYTPPDASAITFIRYHLDINSTELTERLRKEKSVLIVPGDHFGMDHFIRISFGLPADYLTPALNRIHELLAEAGNL</sequence>
<comment type="caution">
    <text evidence="3">The sequence shown here is derived from an EMBL/GenBank/DDBJ whole genome shotgun (WGS) entry which is preliminary data.</text>
</comment>
<dbReference type="PANTHER" id="PTHR43510:SF1">
    <property type="entry name" value="AMINOTRANSFERASE FUNCTION, HYPOTHETICAL (EUROFUNG)"/>
    <property type="match status" value="1"/>
</dbReference>
<dbReference type="SUPFAM" id="SSF53383">
    <property type="entry name" value="PLP-dependent transferases"/>
    <property type="match status" value="1"/>
</dbReference>
<evidence type="ECO:0000313" key="3">
    <source>
        <dbReference type="EMBL" id="OGF66377.1"/>
    </source>
</evidence>
<keyword evidence="1" id="KW-0032">Aminotransferase</keyword>
<dbReference type="InterPro" id="IPR015422">
    <property type="entry name" value="PyrdxlP-dep_Trfase_small"/>
</dbReference>
<dbReference type="AlphaFoldDB" id="A0A1F5VSR5"/>
<comment type="cofactor">
    <cofactor evidence="1">
        <name>pyridoxal 5'-phosphate</name>
        <dbReference type="ChEBI" id="CHEBI:597326"/>
    </cofactor>
</comment>
<reference evidence="3 4" key="1">
    <citation type="journal article" date="2016" name="Nat. Commun.">
        <title>Thousands of microbial genomes shed light on interconnected biogeochemical processes in an aquifer system.</title>
        <authorList>
            <person name="Anantharaman K."/>
            <person name="Brown C.T."/>
            <person name="Hug L.A."/>
            <person name="Sharon I."/>
            <person name="Castelle C.J."/>
            <person name="Probst A.J."/>
            <person name="Thomas B.C."/>
            <person name="Singh A."/>
            <person name="Wilkins M.J."/>
            <person name="Karaoz U."/>
            <person name="Brodie E.L."/>
            <person name="Williams K.H."/>
            <person name="Hubbard S.S."/>
            <person name="Banfield J.F."/>
        </authorList>
    </citation>
    <scope>NUCLEOTIDE SEQUENCE [LARGE SCALE GENOMIC DNA]</scope>
</reference>
<organism evidence="3 4">
    <name type="scientific">Candidatus Fischerbacteria bacterium RBG_13_37_8</name>
    <dbReference type="NCBI Taxonomy" id="1817863"/>
    <lineage>
        <taxon>Bacteria</taxon>
        <taxon>Candidatus Fischeribacteriota</taxon>
    </lineage>
</organism>
<dbReference type="Proteomes" id="UP000178943">
    <property type="component" value="Unassembled WGS sequence"/>
</dbReference>
<feature type="domain" description="Aminotransferase class I/classII large" evidence="2">
    <location>
        <begin position="54"/>
        <end position="366"/>
    </location>
</feature>
<evidence type="ECO:0000259" key="2">
    <source>
        <dbReference type="Pfam" id="PF00155"/>
    </source>
</evidence>
<evidence type="ECO:0000313" key="4">
    <source>
        <dbReference type="Proteomes" id="UP000178943"/>
    </source>
</evidence>
<protein>
    <recommendedName>
        <fullName evidence="1">Aminotransferase</fullName>
        <ecNumber evidence="1">2.6.1.-</ecNumber>
    </recommendedName>
</protein>